<feature type="domain" description="G5" evidence="2">
    <location>
        <begin position="256"/>
        <end position="336"/>
    </location>
</feature>
<dbReference type="Pfam" id="PF01476">
    <property type="entry name" value="LysM"/>
    <property type="match status" value="1"/>
</dbReference>
<feature type="domain" description="LysM" evidence="3">
    <location>
        <begin position="204"/>
        <end position="249"/>
    </location>
</feature>
<evidence type="ECO:0000256" key="1">
    <source>
        <dbReference type="ARBA" id="ARBA00022729"/>
    </source>
</evidence>
<keyword evidence="1" id="KW-0732">Signal</keyword>
<evidence type="ECO:0000313" key="4">
    <source>
        <dbReference type="EMBL" id="XDI35244.1"/>
    </source>
</evidence>
<dbReference type="Gene3D" id="2.20.230.10">
    <property type="entry name" value="Resuscitation-promoting factor rpfb"/>
    <property type="match status" value="1"/>
</dbReference>
<dbReference type="InterPro" id="IPR018392">
    <property type="entry name" value="LysM"/>
</dbReference>
<keyword evidence="4" id="KW-0614">Plasmid</keyword>
<evidence type="ECO:0000259" key="2">
    <source>
        <dbReference type="PROSITE" id="PS51109"/>
    </source>
</evidence>
<reference evidence="4" key="1">
    <citation type="submission" date="2024-07" db="EMBL/GenBank/DDBJ databases">
        <title>Identification and characteristics of an arsenic-resistant bacterial isolate, which belongs to a novel species.</title>
        <authorList>
            <person name="Juszczyk A."/>
            <person name="Kowalczyk A."/>
            <person name="Was K."/>
            <person name="Kosowicz W."/>
            <person name="Budzyn A."/>
            <person name="Latowski D."/>
        </authorList>
    </citation>
    <scope>NUCLEOTIDE SEQUENCE</scope>
    <source>
        <strain evidence="4">As8PL</strain>
        <plasmid evidence="4">unnamed</plasmid>
    </source>
</reference>
<organism evidence="4">
    <name type="scientific">Alkalihalophilus sp. As8PL</name>
    <dbReference type="NCBI Taxonomy" id="3237103"/>
    <lineage>
        <taxon>Bacteria</taxon>
        <taxon>Bacillati</taxon>
        <taxon>Bacillota</taxon>
        <taxon>Bacilli</taxon>
        <taxon>Bacillales</taxon>
        <taxon>Bacillaceae</taxon>
        <taxon>Alkalihalophilus</taxon>
    </lineage>
</organism>
<dbReference type="Gene3D" id="3.10.350.10">
    <property type="entry name" value="LysM domain"/>
    <property type="match status" value="1"/>
</dbReference>
<dbReference type="SUPFAM" id="SSF54106">
    <property type="entry name" value="LysM domain"/>
    <property type="match status" value="1"/>
</dbReference>
<gene>
    <name evidence="4" type="ORF">AB3N04_00580</name>
</gene>
<dbReference type="PROSITE" id="PS51782">
    <property type="entry name" value="LYSM"/>
    <property type="match status" value="1"/>
</dbReference>
<dbReference type="InterPro" id="IPR036779">
    <property type="entry name" value="LysM_dom_sf"/>
</dbReference>
<dbReference type="Pfam" id="PF07501">
    <property type="entry name" value="G5"/>
    <property type="match status" value="1"/>
</dbReference>
<sequence length="346" mass="39342">MFKSLDLFFLRTLIIILFTTVIPLSVLAADNHDDISVIYHVLIDDKRIGTISNKELINDLILAKMDSLDKTYKDSELTTSKNITYIPEHTFFSDTSDEQILNWINENVTIEAVASKLELEDQFLYLKEKEDAEETLNQLKLRFVSSEDLNALTNSEQNSDNKKQVLDVSYSTQPTITSGQVSPDDILSVDEAVNYIIKGSLQEKEYLIQQGDALSTIAPKYQLTIDELLKLNPEYKNDHVLQIGQPLMVTDYQPLTDIIVKEQLNKAEEIEFETNIVEDDTMYKGDSKIKQQGKNGKKGLLYQLTKKNRSVVKEEIIDETIVEEPIPEIIIKGTKVIPSRGTGQFT</sequence>
<dbReference type="AlphaFoldDB" id="A0AB39BP67"/>
<geneLocation type="plasmid" evidence="4">
    <name>unnamed</name>
</geneLocation>
<name>A0AB39BP67_9BACI</name>
<protein>
    <submittedName>
        <fullName evidence="4">G5 domain-containing protein</fullName>
    </submittedName>
</protein>
<dbReference type="EMBL" id="CP162550">
    <property type="protein sequence ID" value="XDI35244.1"/>
    <property type="molecule type" value="Genomic_DNA"/>
</dbReference>
<dbReference type="SMART" id="SM01208">
    <property type="entry name" value="G5"/>
    <property type="match status" value="1"/>
</dbReference>
<evidence type="ECO:0000259" key="3">
    <source>
        <dbReference type="PROSITE" id="PS51782"/>
    </source>
</evidence>
<dbReference type="RefSeq" id="WP_368502856.1">
    <property type="nucleotide sequence ID" value="NZ_CP162550.1"/>
</dbReference>
<dbReference type="InterPro" id="IPR011098">
    <property type="entry name" value="G5_dom"/>
</dbReference>
<dbReference type="PROSITE" id="PS51109">
    <property type="entry name" value="G5"/>
    <property type="match status" value="1"/>
</dbReference>
<proteinExistence type="predicted"/>
<dbReference type="CDD" id="cd00118">
    <property type="entry name" value="LysM"/>
    <property type="match status" value="1"/>
</dbReference>
<accession>A0AB39BP67</accession>
<dbReference type="SMART" id="SM00257">
    <property type="entry name" value="LysM"/>
    <property type="match status" value="1"/>
</dbReference>